<organism evidence="1 2">
    <name type="scientific">Pseudonocardia abyssalis</name>
    <dbReference type="NCBI Taxonomy" id="2792008"/>
    <lineage>
        <taxon>Bacteria</taxon>
        <taxon>Bacillati</taxon>
        <taxon>Actinomycetota</taxon>
        <taxon>Actinomycetes</taxon>
        <taxon>Pseudonocardiales</taxon>
        <taxon>Pseudonocardiaceae</taxon>
        <taxon>Pseudonocardia</taxon>
    </lineage>
</organism>
<dbReference type="RefSeq" id="WP_218605390.1">
    <property type="nucleotide sequence ID" value="NZ_JADQDJ010000343.1"/>
</dbReference>
<gene>
    <name evidence="1" type="ORF">I4I81_13375</name>
</gene>
<dbReference type="Proteomes" id="UP000694287">
    <property type="component" value="Unassembled WGS sequence"/>
</dbReference>
<keyword evidence="2" id="KW-1185">Reference proteome</keyword>
<name>A0ABS6UTQ6_9PSEU</name>
<evidence type="ECO:0000313" key="1">
    <source>
        <dbReference type="EMBL" id="MBW0135238.1"/>
    </source>
</evidence>
<reference evidence="1 2" key="1">
    <citation type="submission" date="2020-11" db="EMBL/GenBank/DDBJ databases">
        <title>Pseudonocardia abyssalis sp. nov. and Pseudonocardia oceani sp. nov., description and phylogenomic analysis of two novel actinomycetes isolated from the deep Southern Ocean.</title>
        <authorList>
            <person name="Parra J."/>
        </authorList>
    </citation>
    <scope>NUCLEOTIDE SEQUENCE [LARGE SCALE GENOMIC DNA]</scope>
    <source>
        <strain evidence="1 2">KRD-168</strain>
    </source>
</reference>
<comment type="caution">
    <text evidence="1">The sequence shown here is derived from an EMBL/GenBank/DDBJ whole genome shotgun (WGS) entry which is preliminary data.</text>
</comment>
<dbReference type="EMBL" id="JADQDK010000001">
    <property type="protein sequence ID" value="MBW0135238.1"/>
    <property type="molecule type" value="Genomic_DNA"/>
</dbReference>
<protein>
    <recommendedName>
        <fullName evidence="3">Protein kinase domain-containing protein</fullName>
    </recommendedName>
</protein>
<proteinExistence type="predicted"/>
<sequence>MTQPVRATPDATWFRPSDGGAGALLRVADGVPEEAVRRIRDAGVGGLLPIGNVVVRDGGVWLRTPQPPGPMLVDLLTGTDLDSSDAVAVLGGVARVVRALHARGLHHGRIAGDAVLLDPAGAPLLVMVRPGPADPARDAHHLAALARVLAGTWCDADGAALLHRFAEEVVRGGLDVALPVLPRAAAPGPVRRALADRWS</sequence>
<accession>A0ABS6UTQ6</accession>
<evidence type="ECO:0008006" key="3">
    <source>
        <dbReference type="Google" id="ProtNLM"/>
    </source>
</evidence>
<evidence type="ECO:0000313" key="2">
    <source>
        <dbReference type="Proteomes" id="UP000694287"/>
    </source>
</evidence>